<dbReference type="Pfam" id="PF03091">
    <property type="entry name" value="CutA1"/>
    <property type="match status" value="1"/>
</dbReference>
<evidence type="ECO:0000313" key="3">
    <source>
        <dbReference type="Proteomes" id="UP001196661"/>
    </source>
</evidence>
<comment type="caution">
    <text evidence="2">The sequence shown here is derived from an EMBL/GenBank/DDBJ whole genome shotgun (WGS) entry which is preliminary data.</text>
</comment>
<dbReference type="Proteomes" id="UP001196661">
    <property type="component" value="Unassembled WGS sequence"/>
</dbReference>
<organism evidence="2 3">
    <name type="scientific">Leptothoe kymatousa TAU-MAC 1615</name>
    <dbReference type="NCBI Taxonomy" id="2364775"/>
    <lineage>
        <taxon>Bacteria</taxon>
        <taxon>Bacillati</taxon>
        <taxon>Cyanobacteriota</taxon>
        <taxon>Cyanophyceae</taxon>
        <taxon>Nodosilineales</taxon>
        <taxon>Cymatolegaceae</taxon>
        <taxon>Leptothoe</taxon>
        <taxon>Leptothoe kymatousa</taxon>
    </lineage>
</organism>
<accession>A0ABS5Y589</accession>
<evidence type="ECO:0000256" key="1">
    <source>
        <dbReference type="ARBA" id="ARBA00010169"/>
    </source>
</evidence>
<keyword evidence="3" id="KW-1185">Reference proteome</keyword>
<dbReference type="Gene3D" id="3.30.70.120">
    <property type="match status" value="1"/>
</dbReference>
<sequence length="112" mass="12520">MVSPTQLGLVLVTTSSEAESRKIAEHLLGAHLAACVTFTPVQSIYRWQGKIHQDAEYQLAIKTDLALFDQIAHQVRQLHSYELPEIIAVPFADSTSDYGQWIREQLEKDVGG</sequence>
<dbReference type="EMBL" id="JADOER010000008">
    <property type="protein sequence ID" value="MBT9312524.1"/>
    <property type="molecule type" value="Genomic_DNA"/>
</dbReference>
<name>A0ABS5Y589_9CYAN</name>
<dbReference type="InterPro" id="IPR004323">
    <property type="entry name" value="Ion_tolerance_CutA"/>
</dbReference>
<reference evidence="2 3" key="1">
    <citation type="journal article" date="2021" name="Mar. Drugs">
        <title>Genome Reduction and Secondary Metabolism of the Marine Sponge-Associated Cyanobacterium Leptothoe.</title>
        <authorList>
            <person name="Konstantinou D."/>
            <person name="Popin R.V."/>
            <person name="Fewer D.P."/>
            <person name="Sivonen K."/>
            <person name="Gkelis S."/>
        </authorList>
    </citation>
    <scope>NUCLEOTIDE SEQUENCE [LARGE SCALE GENOMIC DNA]</scope>
    <source>
        <strain evidence="2 3">TAU-MAC 1615</strain>
    </source>
</reference>
<gene>
    <name evidence="2" type="ORF">IXB28_09925</name>
</gene>
<dbReference type="PANTHER" id="PTHR23419">
    <property type="entry name" value="DIVALENT CATION TOLERANCE CUTA-RELATED"/>
    <property type="match status" value="1"/>
</dbReference>
<dbReference type="RefSeq" id="WP_215618417.1">
    <property type="nucleotide sequence ID" value="NZ_JADOER010000008.1"/>
</dbReference>
<evidence type="ECO:0000313" key="2">
    <source>
        <dbReference type="EMBL" id="MBT9312524.1"/>
    </source>
</evidence>
<dbReference type="SUPFAM" id="SSF54913">
    <property type="entry name" value="GlnB-like"/>
    <property type="match status" value="1"/>
</dbReference>
<dbReference type="InterPro" id="IPR015867">
    <property type="entry name" value="N-reg_PII/ATP_PRibTrfase_C"/>
</dbReference>
<protein>
    <submittedName>
        <fullName evidence="2">Divalent-cation tolerance protein CutA</fullName>
    </submittedName>
</protein>
<dbReference type="PANTHER" id="PTHR23419:SF8">
    <property type="entry name" value="FI09726P"/>
    <property type="match status" value="1"/>
</dbReference>
<dbReference type="InterPro" id="IPR011322">
    <property type="entry name" value="N-reg_PII-like_a/b"/>
</dbReference>
<proteinExistence type="inferred from homology"/>
<comment type="similarity">
    <text evidence="1">Belongs to the CutA family.</text>
</comment>